<dbReference type="Proteomes" id="UP001501920">
    <property type="component" value="Chromosome 2"/>
</dbReference>
<dbReference type="GeneTree" id="ENSGT01030000235262"/>
<dbReference type="AlphaFoldDB" id="A0A3B4E681"/>
<evidence type="ECO:0000313" key="2">
    <source>
        <dbReference type="Proteomes" id="UP001501920"/>
    </source>
</evidence>
<dbReference type="Ensembl" id="ENSPNAT00000020101.2">
    <property type="protein sequence ID" value="ENSPNAP00000031270.2"/>
    <property type="gene ID" value="ENSPNAG00000018525.2"/>
</dbReference>
<proteinExistence type="predicted"/>
<accession>A0A3B4E681</accession>
<reference evidence="1 2" key="1">
    <citation type="submission" date="2020-10" db="EMBL/GenBank/DDBJ databases">
        <title>Pygocentrus nattereri (red-bellied piranha) genome, fPygNat1, primary haplotype.</title>
        <authorList>
            <person name="Myers G."/>
            <person name="Meyer A."/>
            <person name="Karagic N."/>
            <person name="Pippel M."/>
            <person name="Winkler S."/>
            <person name="Tracey A."/>
            <person name="Wood J."/>
            <person name="Formenti G."/>
            <person name="Howe K."/>
            <person name="Fedrigo O."/>
            <person name="Jarvis E.D."/>
        </authorList>
    </citation>
    <scope>NUCLEOTIDE SEQUENCE [LARGE SCALE GENOMIC DNA]</scope>
</reference>
<reference evidence="1" key="2">
    <citation type="submission" date="2025-08" db="UniProtKB">
        <authorList>
            <consortium name="Ensembl"/>
        </authorList>
    </citation>
    <scope>IDENTIFICATION</scope>
</reference>
<sequence length="100" mass="11461">SLGQHDYSTTFTLTSRCSRVKTTGSDTKTRLDSLLMEADRIWELTVRVWFLTPPSPTSLRVAFSVVKKWPRCLYNTKTSFATPVTQQEETTNQKEKTEAQ</sequence>
<keyword evidence="2" id="KW-1185">Reference proteome</keyword>
<dbReference type="OMA" id="RCLYNTK"/>
<protein>
    <submittedName>
        <fullName evidence="1">Uncharacterized protein</fullName>
    </submittedName>
</protein>
<organism evidence="1 2">
    <name type="scientific">Pygocentrus nattereri</name>
    <name type="common">Red-bellied piranha</name>
    <dbReference type="NCBI Taxonomy" id="42514"/>
    <lineage>
        <taxon>Eukaryota</taxon>
        <taxon>Metazoa</taxon>
        <taxon>Chordata</taxon>
        <taxon>Craniata</taxon>
        <taxon>Vertebrata</taxon>
        <taxon>Euteleostomi</taxon>
        <taxon>Actinopterygii</taxon>
        <taxon>Neopterygii</taxon>
        <taxon>Teleostei</taxon>
        <taxon>Ostariophysi</taxon>
        <taxon>Characiformes</taxon>
        <taxon>Characoidei</taxon>
        <taxon>Pygocentrus</taxon>
    </lineage>
</organism>
<name>A0A3B4E681_PYGNA</name>
<evidence type="ECO:0000313" key="1">
    <source>
        <dbReference type="Ensembl" id="ENSPNAP00000031270.2"/>
    </source>
</evidence>
<reference evidence="1" key="3">
    <citation type="submission" date="2025-09" db="UniProtKB">
        <authorList>
            <consortium name="Ensembl"/>
        </authorList>
    </citation>
    <scope>IDENTIFICATION</scope>
</reference>